<dbReference type="GO" id="GO:0006438">
    <property type="term" value="P:valyl-tRNA aminoacylation"/>
    <property type="evidence" value="ECO:0007669"/>
    <property type="project" value="UniProtKB-UniRule"/>
</dbReference>
<dbReference type="Pfam" id="PF08264">
    <property type="entry name" value="Anticodon_1"/>
    <property type="match status" value="1"/>
</dbReference>
<keyword evidence="3 11" id="KW-0436">Ligase</keyword>
<keyword evidence="2 11" id="KW-0963">Cytoplasm</keyword>
<evidence type="ECO:0000256" key="6">
    <source>
        <dbReference type="ARBA" id="ARBA00022917"/>
    </source>
</evidence>
<evidence type="ECO:0000256" key="8">
    <source>
        <dbReference type="ARBA" id="ARBA00047552"/>
    </source>
</evidence>
<dbReference type="InterPro" id="IPR002303">
    <property type="entry name" value="Valyl-tRNA_ligase"/>
</dbReference>
<keyword evidence="5 11" id="KW-0067">ATP-binding</keyword>
<feature type="domain" description="Methionyl/Valyl/Leucyl/Isoleucyl-tRNA synthetase anticodon-binding" evidence="13">
    <location>
        <begin position="608"/>
        <end position="754"/>
    </location>
</feature>
<dbReference type="InterPro" id="IPR022874">
    <property type="entry name" value="Valine-tRNA_ligase_type_2"/>
</dbReference>
<evidence type="ECO:0000256" key="11">
    <source>
        <dbReference type="HAMAP-Rule" id="MF_02005"/>
    </source>
</evidence>
<dbReference type="Gene3D" id="3.40.50.620">
    <property type="entry name" value="HUPs"/>
    <property type="match status" value="2"/>
</dbReference>
<dbReference type="InterPro" id="IPR014729">
    <property type="entry name" value="Rossmann-like_a/b/a_fold"/>
</dbReference>
<gene>
    <name evidence="11" type="primary">valS</name>
    <name evidence="14" type="ORF">DRO07_00970</name>
</gene>
<dbReference type="Pfam" id="PF00133">
    <property type="entry name" value="tRNA-synt_1"/>
    <property type="match status" value="1"/>
</dbReference>
<dbReference type="SUPFAM" id="SSF50677">
    <property type="entry name" value="ValRS/IleRS/LeuRS editing domain"/>
    <property type="match status" value="1"/>
</dbReference>
<dbReference type="GO" id="GO:0004832">
    <property type="term" value="F:valine-tRNA ligase activity"/>
    <property type="evidence" value="ECO:0007669"/>
    <property type="project" value="UniProtKB-UniRule"/>
</dbReference>
<evidence type="ECO:0000313" key="15">
    <source>
        <dbReference type="Proteomes" id="UP000277633"/>
    </source>
</evidence>
<evidence type="ECO:0000256" key="1">
    <source>
        <dbReference type="ARBA" id="ARBA00004496"/>
    </source>
</evidence>
<evidence type="ECO:0000256" key="4">
    <source>
        <dbReference type="ARBA" id="ARBA00022741"/>
    </source>
</evidence>
<feature type="short sequence motif" description="'HIGH' region" evidence="11">
    <location>
        <begin position="44"/>
        <end position="54"/>
    </location>
</feature>
<proteinExistence type="inferred from homology"/>
<dbReference type="PANTHER" id="PTHR11946:SF93">
    <property type="entry name" value="VALINE--TRNA LIGASE, CHLOROPLASTIC_MITOCHONDRIAL 2"/>
    <property type="match status" value="1"/>
</dbReference>
<dbReference type="GO" id="GO:0002161">
    <property type="term" value="F:aminoacyl-tRNA deacylase activity"/>
    <property type="evidence" value="ECO:0007669"/>
    <property type="project" value="InterPro"/>
</dbReference>
<evidence type="ECO:0000256" key="3">
    <source>
        <dbReference type="ARBA" id="ARBA00022598"/>
    </source>
</evidence>
<evidence type="ECO:0000256" key="5">
    <source>
        <dbReference type="ARBA" id="ARBA00022840"/>
    </source>
</evidence>
<comment type="domain">
    <text evidence="11">ValRS has two distinct active sites: one for aminoacylation and one for editing. The misactivated threonine is translocated from the active site to the editing site.</text>
</comment>
<protein>
    <recommendedName>
        <fullName evidence="11">Valine--tRNA ligase</fullName>
        <ecNumber evidence="11">6.1.1.9</ecNumber>
    </recommendedName>
    <alternativeName>
        <fullName evidence="11">Valyl-tRNA synthetase</fullName>
        <shortName evidence="11">ValRS</shortName>
    </alternativeName>
</protein>
<evidence type="ECO:0000259" key="12">
    <source>
        <dbReference type="Pfam" id="PF00133"/>
    </source>
</evidence>
<dbReference type="InterPro" id="IPR002300">
    <property type="entry name" value="aa-tRNA-synth_Ia"/>
</dbReference>
<dbReference type="Gene3D" id="1.10.730.10">
    <property type="entry name" value="Isoleucyl-tRNA Synthetase, Domain 1"/>
    <property type="match status" value="1"/>
</dbReference>
<comment type="catalytic activity">
    <reaction evidence="8 11">
        <text>tRNA(Val) + L-valine + ATP = L-valyl-tRNA(Val) + AMP + diphosphate</text>
        <dbReference type="Rhea" id="RHEA:10704"/>
        <dbReference type="Rhea" id="RHEA-COMP:9672"/>
        <dbReference type="Rhea" id="RHEA-COMP:9708"/>
        <dbReference type="ChEBI" id="CHEBI:30616"/>
        <dbReference type="ChEBI" id="CHEBI:33019"/>
        <dbReference type="ChEBI" id="CHEBI:57762"/>
        <dbReference type="ChEBI" id="CHEBI:78442"/>
        <dbReference type="ChEBI" id="CHEBI:78537"/>
        <dbReference type="ChEBI" id="CHEBI:456215"/>
        <dbReference type="EC" id="6.1.1.9"/>
    </reaction>
</comment>
<dbReference type="InterPro" id="IPR013155">
    <property type="entry name" value="M/V/L/I-tRNA-synth_anticd-bd"/>
</dbReference>
<dbReference type="AlphaFoldDB" id="A0A497JHH7"/>
<accession>A0A497JHH7</accession>
<dbReference type="NCBIfam" id="NF009687">
    <property type="entry name" value="PRK13208.1"/>
    <property type="match status" value="1"/>
</dbReference>
<comment type="function">
    <text evidence="9 11">Catalyzes the attachment of valine to tRNA(Val). As ValRS can inadvertently accommodate and process structurally similar amino acids such as threonine, to avoid such errors, it has a 'posttransfer' editing activity that hydrolyzes mischarged Thr-tRNA(Val) in a tRNA-dependent manner.</text>
</comment>
<dbReference type="EMBL" id="QMWO01000021">
    <property type="protein sequence ID" value="RLG70116.1"/>
    <property type="molecule type" value="Genomic_DNA"/>
</dbReference>
<dbReference type="EC" id="6.1.1.9" evidence="11"/>
<dbReference type="PROSITE" id="PS00178">
    <property type="entry name" value="AA_TRNA_LIGASE_I"/>
    <property type="match status" value="1"/>
</dbReference>
<feature type="domain" description="Aminoacyl-tRNA synthetase class Ia" evidence="12">
    <location>
        <begin position="17"/>
        <end position="568"/>
    </location>
</feature>
<dbReference type="GO" id="GO:0005524">
    <property type="term" value="F:ATP binding"/>
    <property type="evidence" value="ECO:0007669"/>
    <property type="project" value="UniProtKB-UniRule"/>
</dbReference>
<dbReference type="SUPFAM" id="SSF52374">
    <property type="entry name" value="Nucleotidylyl transferase"/>
    <property type="match status" value="1"/>
</dbReference>
<reference evidence="14 15" key="1">
    <citation type="submission" date="2018-06" db="EMBL/GenBank/DDBJ databases">
        <title>Extensive metabolic versatility and redundancy in microbially diverse, dynamic hydrothermal sediments.</title>
        <authorList>
            <person name="Dombrowski N."/>
            <person name="Teske A."/>
            <person name="Baker B.J."/>
        </authorList>
    </citation>
    <scope>NUCLEOTIDE SEQUENCE [LARGE SCALE GENOMIC DNA]</scope>
    <source>
        <strain evidence="14">B9_G13</strain>
    </source>
</reference>
<feature type="binding site" evidence="11">
    <location>
        <position position="533"/>
    </location>
    <ligand>
        <name>ATP</name>
        <dbReference type="ChEBI" id="CHEBI:30616"/>
    </ligand>
</feature>
<dbReference type="InterPro" id="IPR009008">
    <property type="entry name" value="Val/Leu/Ile-tRNA-synth_edit"/>
</dbReference>
<keyword evidence="4 11" id="KW-0547">Nucleotide-binding</keyword>
<dbReference type="InterPro" id="IPR001412">
    <property type="entry name" value="aa-tRNA-synth_I_CS"/>
</dbReference>
<feature type="short sequence motif" description="'KMSKS' region" evidence="11">
    <location>
        <begin position="530"/>
        <end position="534"/>
    </location>
</feature>
<name>A0A497JHH7_9ARCH</name>
<evidence type="ECO:0000256" key="10">
    <source>
        <dbReference type="ARBA" id="ARBA00061452"/>
    </source>
</evidence>
<dbReference type="InterPro" id="IPR009080">
    <property type="entry name" value="tRNAsynth_Ia_anticodon-bd"/>
</dbReference>
<evidence type="ECO:0000256" key="2">
    <source>
        <dbReference type="ARBA" id="ARBA00022490"/>
    </source>
</evidence>
<comment type="similarity">
    <text evidence="10 11">Belongs to the class-I aminoacyl-tRNA synthetase family. ValS type 2 subfamily.</text>
</comment>
<evidence type="ECO:0000259" key="13">
    <source>
        <dbReference type="Pfam" id="PF08264"/>
    </source>
</evidence>
<keyword evidence="6 11" id="KW-0648">Protein biosynthesis</keyword>
<dbReference type="FunFam" id="3.40.50.620:FF:000192">
    <property type="entry name" value="Valine--tRNA ligase"/>
    <property type="match status" value="1"/>
</dbReference>
<dbReference type="SUPFAM" id="SSF47323">
    <property type="entry name" value="Anticodon-binding domain of a subclass of class I aminoacyl-tRNA synthetases"/>
    <property type="match status" value="1"/>
</dbReference>
<keyword evidence="7 11" id="KW-0030">Aminoacyl-tRNA synthetase</keyword>
<dbReference type="GO" id="GO:0005829">
    <property type="term" value="C:cytosol"/>
    <property type="evidence" value="ECO:0007669"/>
    <property type="project" value="TreeGrafter"/>
</dbReference>
<organism evidence="14 15">
    <name type="scientific">Candidatus Iainarchaeum sp</name>
    <dbReference type="NCBI Taxonomy" id="3101447"/>
    <lineage>
        <taxon>Archaea</taxon>
        <taxon>Candidatus Iainarchaeota</taxon>
        <taxon>Candidatus Iainarchaeia</taxon>
        <taxon>Candidatus Iainarchaeales</taxon>
        <taxon>Candidatus Iainarchaeaceae</taxon>
        <taxon>Candidatus Iainarchaeum</taxon>
    </lineage>
</organism>
<dbReference type="PANTHER" id="PTHR11946">
    <property type="entry name" value="VALYL-TRNA SYNTHETASES"/>
    <property type="match status" value="1"/>
</dbReference>
<dbReference type="NCBIfam" id="TIGR00422">
    <property type="entry name" value="valS"/>
    <property type="match status" value="1"/>
</dbReference>
<dbReference type="CDD" id="cd07962">
    <property type="entry name" value="Anticodon_Ia_Val"/>
    <property type="match status" value="1"/>
</dbReference>
<evidence type="ECO:0000256" key="7">
    <source>
        <dbReference type="ARBA" id="ARBA00023146"/>
    </source>
</evidence>
<dbReference type="PRINTS" id="PR00986">
    <property type="entry name" value="TRNASYNTHVAL"/>
</dbReference>
<dbReference type="InterPro" id="IPR033705">
    <property type="entry name" value="Anticodon_Ia_Val"/>
</dbReference>
<evidence type="ECO:0000313" key="14">
    <source>
        <dbReference type="EMBL" id="RLG70116.1"/>
    </source>
</evidence>
<dbReference type="HAMAP" id="MF_02005">
    <property type="entry name" value="Val_tRNA_synth_type2"/>
    <property type="match status" value="1"/>
</dbReference>
<sequence length="793" mass="93366">MEFPKRPNFKELEERINDLWAREKIYKFQPNSKKPVYSIDTPPPTISGKLHIGHAFSYSQAEFIARYKRMRGYNVFYPFGYDNNGLPTERLTEEMHNVKAKDMPRSEFVKLCLETSRKVEQEYERVFKRMGVSCDWSEVYRTIEPRVQRISQASFLKLYKKGRVYRKLAPTIWCPKCETAIAQVELKDKELKSTFNYILFELEDGNKIEIATTRPELLASCCAIFVHPEDKRYKHLVGKKAKVPLFDFYVPIIADRRADPNKGTGIVMFCTFGDLTDVDWFYAYNFEPKISIARDGTMNELAGKYKGLSVKEAREAIINDLKERGLLVKQVPIKHTVNVHERCDTEIEFLLTKQWFIKYLDLKKEFIKAGRKIKWWPEHMRVRYENWVNGLQWDWCISRQRYFGVPFPVWYCKKCGKEILADYEQLPVDPLRDKPNKKCECGSTEFEPEKDVMDTWATSALTPLINAGWDKGIKHKRFKMLYPMSLRPNAHDIITFWDFNTIVMGLFHTGKPPFKNIMISGHGLDRHGRKMSKSRGNVVLPLDMMEKYSADALRWWAASVKLGEDLNFREEDLQAGIRHATKLWNTARFASMHIKEKPKKPRKLNIVDKWLLAELSQVIEKCTQAFEHYEYSKAKMYAEQFFWNVFCDYYLEMIKYRLYSSKEKDSALWTLYTALLTQLKLFAPFIPFVTEELYQLLFRKYEKDKSIHISAWPKAEKSWQDEKALKLGRIAMECIAALRKWKKLKNISLAEEVERVTLLHPSPKSVEGIKNEIEKTMRVKRLIVEKGSEVVAK</sequence>
<comment type="subcellular location">
    <subcellularLocation>
        <location evidence="1 11">Cytoplasm</location>
    </subcellularLocation>
</comment>
<dbReference type="CDD" id="cd00817">
    <property type="entry name" value="ValRS_core"/>
    <property type="match status" value="1"/>
</dbReference>
<dbReference type="Proteomes" id="UP000277633">
    <property type="component" value="Unassembled WGS sequence"/>
</dbReference>
<comment type="caution">
    <text evidence="14">The sequence shown here is derived from an EMBL/GenBank/DDBJ whole genome shotgun (WGS) entry which is preliminary data.</text>
</comment>
<evidence type="ECO:0000256" key="9">
    <source>
        <dbReference type="ARBA" id="ARBA00055630"/>
    </source>
</evidence>